<dbReference type="InterPro" id="IPR036789">
    <property type="entry name" value="Ribosomal_uL6-like_a/b-dom_sf"/>
</dbReference>
<evidence type="ECO:0000256" key="5">
    <source>
        <dbReference type="RuleBase" id="RU003869"/>
    </source>
</evidence>
<protein>
    <recommendedName>
        <fullName evidence="4">Large ribosomal subunit protein uL6</fullName>
    </recommendedName>
</protein>
<evidence type="ECO:0000313" key="8">
    <source>
        <dbReference type="EMBL" id="PNR97603.1"/>
    </source>
</evidence>
<evidence type="ECO:0000256" key="3">
    <source>
        <dbReference type="ARBA" id="ARBA00023274"/>
    </source>
</evidence>
<dbReference type="RefSeq" id="WP_103066428.1">
    <property type="nucleotide sequence ID" value="NZ_AZRL01000004.1"/>
</dbReference>
<dbReference type="PANTHER" id="PTHR11655">
    <property type="entry name" value="60S/50S RIBOSOMAL PROTEIN L6/L9"/>
    <property type="match status" value="1"/>
</dbReference>
<accession>A0A2K1P478</accession>
<keyword evidence="3 4" id="KW-0687">Ribonucleoprotein</keyword>
<dbReference type="AlphaFoldDB" id="A0A2K1P478"/>
<dbReference type="FunFam" id="3.90.930.12:FF:000001">
    <property type="entry name" value="50S ribosomal protein L6"/>
    <property type="match status" value="1"/>
</dbReference>
<name>A0A2K1P478_9BACT</name>
<dbReference type="InterPro" id="IPR020040">
    <property type="entry name" value="Ribosomal_uL6_a/b-dom"/>
</dbReference>
<organism evidence="8 9">
    <name type="scientific">Petrotoga olearia DSM 13574</name>
    <dbReference type="NCBI Taxonomy" id="1122955"/>
    <lineage>
        <taxon>Bacteria</taxon>
        <taxon>Thermotogati</taxon>
        <taxon>Thermotogota</taxon>
        <taxon>Thermotogae</taxon>
        <taxon>Petrotogales</taxon>
        <taxon>Petrotogaceae</taxon>
        <taxon>Petrotoga</taxon>
    </lineage>
</organism>
<dbReference type="PANTHER" id="PTHR11655:SF14">
    <property type="entry name" value="LARGE RIBOSOMAL SUBUNIT PROTEIN UL6M"/>
    <property type="match status" value="1"/>
</dbReference>
<dbReference type="Gene3D" id="3.90.930.12">
    <property type="entry name" value="Ribosomal protein L6, alpha-beta domain"/>
    <property type="match status" value="2"/>
</dbReference>
<dbReference type="NCBIfam" id="TIGR03654">
    <property type="entry name" value="L6_bact"/>
    <property type="match status" value="1"/>
</dbReference>
<evidence type="ECO:0000256" key="2">
    <source>
        <dbReference type="ARBA" id="ARBA00022980"/>
    </source>
</evidence>
<evidence type="ECO:0000256" key="6">
    <source>
        <dbReference type="RuleBase" id="RU003870"/>
    </source>
</evidence>
<dbReference type="Pfam" id="PF00347">
    <property type="entry name" value="Ribosomal_L6"/>
    <property type="match status" value="2"/>
</dbReference>
<dbReference type="HAMAP" id="MF_01365_B">
    <property type="entry name" value="Ribosomal_uL6_B"/>
    <property type="match status" value="1"/>
</dbReference>
<keyword evidence="4 6" id="KW-0699">rRNA-binding</keyword>
<evidence type="ECO:0000259" key="7">
    <source>
        <dbReference type="Pfam" id="PF00347"/>
    </source>
</evidence>
<comment type="caution">
    <text evidence="8">The sequence shown here is derived from an EMBL/GenBank/DDBJ whole genome shotgun (WGS) entry which is preliminary data.</text>
</comment>
<dbReference type="GO" id="GO:0022625">
    <property type="term" value="C:cytosolic large ribosomal subunit"/>
    <property type="evidence" value="ECO:0007669"/>
    <property type="project" value="UniProtKB-UniRule"/>
</dbReference>
<proteinExistence type="inferred from homology"/>
<evidence type="ECO:0000256" key="4">
    <source>
        <dbReference type="HAMAP-Rule" id="MF_01365"/>
    </source>
</evidence>
<comment type="subunit">
    <text evidence="4">Part of the 50S ribosomal subunit.</text>
</comment>
<sequence>MPQSRIADKPTIIPDGVELSVDGQTIKIKGKKGELSLNLPEYLEVEKGNNELIINSKEGVVKRSSDEKRLKALRGTYTSHLRNMIKGVTEGYQKELEITGIGYRAQLQGNNLVLNIGYSNPVEFPVPEGITIEVPQPTRVVVKGIDKYKVGEAAARIRNLRKVNVYSGKGIKYIGESVLRKEGKKV</sequence>
<dbReference type="PRINTS" id="PR00059">
    <property type="entry name" value="RIBOSOMALL6"/>
</dbReference>
<feature type="domain" description="Large ribosomal subunit protein uL6 alpha-beta" evidence="7">
    <location>
        <begin position="13"/>
        <end position="91"/>
    </location>
</feature>
<evidence type="ECO:0000256" key="1">
    <source>
        <dbReference type="ARBA" id="ARBA00009356"/>
    </source>
</evidence>
<dbReference type="SUPFAM" id="SSF56053">
    <property type="entry name" value="Ribosomal protein L6"/>
    <property type="match status" value="2"/>
</dbReference>
<evidence type="ECO:0000313" key="9">
    <source>
        <dbReference type="Proteomes" id="UP000236434"/>
    </source>
</evidence>
<dbReference type="InterPro" id="IPR019906">
    <property type="entry name" value="Ribosomal_uL6_bac-type"/>
</dbReference>
<keyword evidence="2 4" id="KW-0689">Ribosomal protein</keyword>
<keyword evidence="4 6" id="KW-0694">RNA-binding</keyword>
<dbReference type="InterPro" id="IPR000702">
    <property type="entry name" value="Ribosomal_uL6-like"/>
</dbReference>
<dbReference type="PIRSF" id="PIRSF002162">
    <property type="entry name" value="Ribosomal_L6"/>
    <property type="match status" value="1"/>
</dbReference>
<reference evidence="8 9" key="1">
    <citation type="submission" date="2013-12" db="EMBL/GenBank/DDBJ databases">
        <title>Comparative genomics of Petrotoga isolates.</title>
        <authorList>
            <person name="Nesbo C.L."/>
            <person name="Charchuk R."/>
            <person name="Chow K."/>
        </authorList>
    </citation>
    <scope>NUCLEOTIDE SEQUENCE [LARGE SCALE GENOMIC DNA]</scope>
    <source>
        <strain evidence="8 9">DSM 13574</strain>
    </source>
</reference>
<gene>
    <name evidence="4" type="primary">rplF</name>
    <name evidence="8" type="ORF">X929_02295</name>
</gene>
<dbReference type="GO" id="GO:0003735">
    <property type="term" value="F:structural constituent of ribosome"/>
    <property type="evidence" value="ECO:0007669"/>
    <property type="project" value="UniProtKB-UniRule"/>
</dbReference>
<dbReference type="Proteomes" id="UP000236434">
    <property type="component" value="Unassembled WGS sequence"/>
</dbReference>
<comment type="function">
    <text evidence="4 6">This protein binds to the 23S rRNA, and is important in its secondary structure. It is located near the subunit interface in the base of the L7/L12 stalk, and near the tRNA binding site of the peptidyltransferase center.</text>
</comment>
<dbReference type="GO" id="GO:0002181">
    <property type="term" value="P:cytoplasmic translation"/>
    <property type="evidence" value="ECO:0007669"/>
    <property type="project" value="TreeGrafter"/>
</dbReference>
<dbReference type="OrthoDB" id="9805007at2"/>
<dbReference type="GO" id="GO:0019843">
    <property type="term" value="F:rRNA binding"/>
    <property type="evidence" value="ECO:0007669"/>
    <property type="project" value="UniProtKB-UniRule"/>
</dbReference>
<feature type="domain" description="Large ribosomal subunit protein uL6 alpha-beta" evidence="7">
    <location>
        <begin position="100"/>
        <end position="173"/>
    </location>
</feature>
<comment type="similarity">
    <text evidence="1 4 5">Belongs to the universal ribosomal protein uL6 family.</text>
</comment>
<dbReference type="EMBL" id="AZRL01000004">
    <property type="protein sequence ID" value="PNR97603.1"/>
    <property type="molecule type" value="Genomic_DNA"/>
</dbReference>